<organism evidence="11 12">
    <name type="scientific">Neodiprion lecontei</name>
    <name type="common">Redheaded pine sawfly</name>
    <dbReference type="NCBI Taxonomy" id="441921"/>
    <lineage>
        <taxon>Eukaryota</taxon>
        <taxon>Metazoa</taxon>
        <taxon>Ecdysozoa</taxon>
        <taxon>Arthropoda</taxon>
        <taxon>Hexapoda</taxon>
        <taxon>Insecta</taxon>
        <taxon>Pterygota</taxon>
        <taxon>Neoptera</taxon>
        <taxon>Endopterygota</taxon>
        <taxon>Hymenoptera</taxon>
        <taxon>Tenthredinoidea</taxon>
        <taxon>Diprionidae</taxon>
        <taxon>Diprioninae</taxon>
        <taxon>Neodiprion</taxon>
    </lineage>
</organism>
<keyword evidence="6 10" id="KW-1133">Transmembrane helix</keyword>
<gene>
    <name evidence="12" type="primary">LOC107218469</name>
</gene>
<dbReference type="Pfam" id="PF02949">
    <property type="entry name" value="7tm_6"/>
    <property type="match status" value="1"/>
</dbReference>
<evidence type="ECO:0000256" key="3">
    <source>
        <dbReference type="ARBA" id="ARBA00022606"/>
    </source>
</evidence>
<evidence type="ECO:0000256" key="8">
    <source>
        <dbReference type="ARBA" id="ARBA00023170"/>
    </source>
</evidence>
<protein>
    <recommendedName>
        <fullName evidence="10">Odorant receptor</fullName>
    </recommendedName>
</protein>
<feature type="transmembrane region" description="Helical" evidence="10">
    <location>
        <begin position="320"/>
        <end position="345"/>
    </location>
</feature>
<comment type="similarity">
    <text evidence="10">Belongs to the insect chemoreceptor superfamily. Heteromeric odorant receptor channel (TC 1.A.69) family.</text>
</comment>
<comment type="caution">
    <text evidence="10">Lacks conserved residue(s) required for the propagation of feature annotation.</text>
</comment>
<name>A0ABM3GNX0_NEOLC</name>
<dbReference type="PANTHER" id="PTHR21137:SF35">
    <property type="entry name" value="ODORANT RECEPTOR 19A-RELATED"/>
    <property type="match status" value="1"/>
</dbReference>
<keyword evidence="11" id="KW-1185">Reference proteome</keyword>
<dbReference type="Proteomes" id="UP000829291">
    <property type="component" value="Chromosome 7"/>
</dbReference>
<sequence length="421" mass="48330">MANTFKYIRWSGHWFPTDDLDANNPKFLSFEFFRSLILTLTIPLQVIPCIIDLVLKIPDMPKVIMNAISTLYGIQTFCRVIFIGVMRKDIWNIFKEFDNFQVPASFRLLRDQNGQNAASKAFKTSNTLFLGIFCVAQFTGCLFTVAPFVMSYEARIQKLKLLALNGTIPHVLVYEAWYPFDISRFPVYQLTIIFQSFCGCVWINMTSTSDAIFLAIIIREAEEFNVLHNMLVILSNVKTHRVKERSAQTIRNNLVRHSSCTEWPEDPNILLISWIEHHQLVLRILVEIRKTFSVFVFIVVGCNALSLVLLAYIGATIKDVTALLSMISFLFVVTAQLLSFSWYTVKLTTRAEEMSQELLRINWWEAPVSYKMSSKFASLRALKTVSISGMGYFDLNLEMFLSHISQFYILGAEKTDNTADV</sequence>
<evidence type="ECO:0000313" key="11">
    <source>
        <dbReference type="Proteomes" id="UP000829291"/>
    </source>
</evidence>
<feature type="transmembrane region" description="Helical" evidence="10">
    <location>
        <begin position="128"/>
        <end position="149"/>
    </location>
</feature>
<reference evidence="12" key="1">
    <citation type="submission" date="2025-08" db="UniProtKB">
        <authorList>
            <consortium name="RefSeq"/>
        </authorList>
    </citation>
    <scope>IDENTIFICATION</scope>
    <source>
        <tissue evidence="12">Thorax and Abdomen</tissue>
    </source>
</reference>
<dbReference type="InterPro" id="IPR004117">
    <property type="entry name" value="7tm6_olfct_rcpt"/>
</dbReference>
<evidence type="ECO:0000256" key="10">
    <source>
        <dbReference type="RuleBase" id="RU351113"/>
    </source>
</evidence>
<feature type="transmembrane region" description="Helical" evidence="10">
    <location>
        <begin position="67"/>
        <end position="86"/>
    </location>
</feature>
<keyword evidence="9 10" id="KW-0807">Transducer</keyword>
<dbReference type="RefSeq" id="XP_046601969.1">
    <property type="nucleotide sequence ID" value="XM_046746013.1"/>
</dbReference>
<evidence type="ECO:0000256" key="2">
    <source>
        <dbReference type="ARBA" id="ARBA00022475"/>
    </source>
</evidence>
<keyword evidence="5 10" id="KW-0552">Olfaction</keyword>
<evidence type="ECO:0000256" key="5">
    <source>
        <dbReference type="ARBA" id="ARBA00022725"/>
    </source>
</evidence>
<comment type="subcellular location">
    <subcellularLocation>
        <location evidence="1 10">Cell membrane</location>
        <topology evidence="1 10">Multi-pass membrane protein</topology>
    </subcellularLocation>
</comment>
<evidence type="ECO:0000256" key="4">
    <source>
        <dbReference type="ARBA" id="ARBA00022692"/>
    </source>
</evidence>
<keyword evidence="7 10" id="KW-0472">Membrane</keyword>
<evidence type="ECO:0000256" key="1">
    <source>
        <dbReference type="ARBA" id="ARBA00004651"/>
    </source>
</evidence>
<proteinExistence type="inferred from homology"/>
<evidence type="ECO:0000256" key="6">
    <source>
        <dbReference type="ARBA" id="ARBA00022989"/>
    </source>
</evidence>
<feature type="transmembrane region" description="Helical" evidence="10">
    <location>
        <begin position="32"/>
        <end position="55"/>
    </location>
</feature>
<keyword evidence="4 10" id="KW-0812">Transmembrane</keyword>
<feature type="transmembrane region" description="Helical" evidence="10">
    <location>
        <begin position="292"/>
        <end position="314"/>
    </location>
</feature>
<keyword evidence="2" id="KW-1003">Cell membrane</keyword>
<evidence type="ECO:0000313" key="12">
    <source>
        <dbReference type="RefSeq" id="XP_046601969.1"/>
    </source>
</evidence>
<evidence type="ECO:0000256" key="9">
    <source>
        <dbReference type="ARBA" id="ARBA00023224"/>
    </source>
</evidence>
<evidence type="ECO:0000256" key="7">
    <source>
        <dbReference type="ARBA" id="ARBA00023136"/>
    </source>
</evidence>
<feature type="transmembrane region" description="Helical" evidence="10">
    <location>
        <begin position="192"/>
        <end position="218"/>
    </location>
</feature>
<accession>A0ABM3GNX0</accession>
<keyword evidence="8 10" id="KW-0675">Receptor</keyword>
<keyword evidence="3 10" id="KW-0716">Sensory transduction</keyword>
<dbReference type="GeneID" id="107218469"/>
<dbReference type="PANTHER" id="PTHR21137">
    <property type="entry name" value="ODORANT RECEPTOR"/>
    <property type="match status" value="1"/>
</dbReference>